<feature type="domain" description="Cupin type-2" evidence="1">
    <location>
        <begin position="33"/>
        <end position="97"/>
    </location>
</feature>
<dbReference type="AlphaFoldDB" id="A0A3S2Z508"/>
<dbReference type="InterPro" id="IPR011051">
    <property type="entry name" value="RmlC_Cupin_sf"/>
</dbReference>
<dbReference type="Pfam" id="PF07883">
    <property type="entry name" value="Cupin_2"/>
    <property type="match status" value="1"/>
</dbReference>
<dbReference type="Proteomes" id="UP000287447">
    <property type="component" value="Unassembled WGS sequence"/>
</dbReference>
<reference evidence="3" key="1">
    <citation type="submission" date="2019-01" db="EMBL/GenBank/DDBJ databases">
        <title>Gri0909 isolated from a small marine red alga.</title>
        <authorList>
            <person name="Kim J."/>
            <person name="Jeong S.E."/>
            <person name="Jeon C.O."/>
        </authorList>
    </citation>
    <scope>NUCLEOTIDE SEQUENCE [LARGE SCALE GENOMIC DNA]</scope>
    <source>
        <strain evidence="3">Gri0909</strain>
    </source>
</reference>
<organism evidence="2 3">
    <name type="scientific">Hwanghaeella grinnelliae</name>
    <dbReference type="NCBI Taxonomy" id="2500179"/>
    <lineage>
        <taxon>Bacteria</taxon>
        <taxon>Pseudomonadati</taxon>
        <taxon>Pseudomonadota</taxon>
        <taxon>Alphaproteobacteria</taxon>
        <taxon>Rhodospirillales</taxon>
        <taxon>Rhodospirillaceae</taxon>
        <taxon>Hwanghaeella</taxon>
    </lineage>
</organism>
<evidence type="ECO:0000313" key="3">
    <source>
        <dbReference type="Proteomes" id="UP000287447"/>
    </source>
</evidence>
<name>A0A3S2Z508_9PROT</name>
<dbReference type="SUPFAM" id="SSF51182">
    <property type="entry name" value="RmlC-like cupins"/>
    <property type="match status" value="1"/>
</dbReference>
<dbReference type="OrthoDB" id="9793521at2"/>
<dbReference type="EMBL" id="SADE01000004">
    <property type="protein sequence ID" value="RVU33985.1"/>
    <property type="molecule type" value="Genomic_DNA"/>
</dbReference>
<dbReference type="InterPro" id="IPR014710">
    <property type="entry name" value="RmlC-like_jellyroll"/>
</dbReference>
<dbReference type="Gene3D" id="2.60.120.10">
    <property type="entry name" value="Jelly Rolls"/>
    <property type="match status" value="1"/>
</dbReference>
<evidence type="ECO:0000259" key="1">
    <source>
        <dbReference type="Pfam" id="PF07883"/>
    </source>
</evidence>
<dbReference type="RefSeq" id="WP_127768015.1">
    <property type="nucleotide sequence ID" value="NZ_SADE01000004.1"/>
</dbReference>
<keyword evidence="3" id="KW-1185">Reference proteome</keyword>
<accession>A0A3S2Z508</accession>
<dbReference type="InterPro" id="IPR013096">
    <property type="entry name" value="Cupin_2"/>
</dbReference>
<gene>
    <name evidence="2" type="ORF">EOI86_22940</name>
</gene>
<evidence type="ECO:0000313" key="2">
    <source>
        <dbReference type="EMBL" id="RVU33985.1"/>
    </source>
</evidence>
<protein>
    <submittedName>
        <fullName evidence="2">Cupin domain-containing protein</fullName>
    </submittedName>
</protein>
<comment type="caution">
    <text evidence="2">The sequence shown here is derived from an EMBL/GenBank/DDBJ whole genome shotgun (WGS) entry which is preliminary data.</text>
</comment>
<proteinExistence type="predicted"/>
<sequence>MTETVTRGRYAIPVEGEAVRAHWQSEGFSFGRFVDPPGQEWNDFVHATDEYVTVEDGRLEITVGPETFIAEPGDLVFIPRGVSHSLKNISGKVTRWLYGYG</sequence>